<organism evidence="6 7">
    <name type="scientific">Providencia burhodogranariea DSM 19968</name>
    <dbReference type="NCBI Taxonomy" id="1141662"/>
    <lineage>
        <taxon>Bacteria</taxon>
        <taxon>Pseudomonadati</taxon>
        <taxon>Pseudomonadota</taxon>
        <taxon>Gammaproteobacteria</taxon>
        <taxon>Enterobacterales</taxon>
        <taxon>Morganellaceae</taxon>
        <taxon>Providencia</taxon>
    </lineage>
</organism>
<dbReference type="SUPFAM" id="SSF48317">
    <property type="entry name" value="Acid phosphatase/Vanadium-dependent haloperoxidase"/>
    <property type="match status" value="1"/>
</dbReference>
<feature type="transmembrane region" description="Helical" evidence="4">
    <location>
        <begin position="186"/>
        <end position="206"/>
    </location>
</feature>
<dbReference type="PANTHER" id="PTHR14969:SF54">
    <property type="entry name" value="PHOSPHATIDYLGLYCEROPHOSPHATASE B"/>
    <property type="match status" value="1"/>
</dbReference>
<feature type="transmembrane region" description="Helical" evidence="4">
    <location>
        <begin position="212"/>
        <end position="230"/>
    </location>
</feature>
<feature type="transmembrane region" description="Helical" evidence="4">
    <location>
        <begin position="157"/>
        <end position="179"/>
    </location>
</feature>
<dbReference type="Gene3D" id="1.20.144.10">
    <property type="entry name" value="Phosphatidic acid phosphatase type 2/haloperoxidase"/>
    <property type="match status" value="1"/>
</dbReference>
<dbReference type="CDD" id="cd01610">
    <property type="entry name" value="PAP2_like"/>
    <property type="match status" value="1"/>
</dbReference>
<proteinExistence type="predicted"/>
<comment type="catalytic activity">
    <reaction evidence="3">
        <text>di-trans,octa-cis-undecaprenyl diphosphate + H2O = di-trans,octa-cis-undecaprenyl phosphate + phosphate + H(+)</text>
        <dbReference type="Rhea" id="RHEA:28094"/>
        <dbReference type="ChEBI" id="CHEBI:15377"/>
        <dbReference type="ChEBI" id="CHEBI:15378"/>
        <dbReference type="ChEBI" id="CHEBI:43474"/>
        <dbReference type="ChEBI" id="CHEBI:58405"/>
        <dbReference type="ChEBI" id="CHEBI:60392"/>
        <dbReference type="EC" id="3.6.1.27"/>
    </reaction>
</comment>
<accession>K8X233</accession>
<dbReference type="OrthoDB" id="5586741at2"/>
<dbReference type="STRING" id="1141662.OOA_05167"/>
<dbReference type="HOGENOM" id="CLU_083863_0_0_6"/>
<name>K8X233_9GAMM</name>
<feature type="domain" description="Phosphatidic acid phosphatase type 2/haloperoxidase" evidence="5">
    <location>
        <begin position="79"/>
        <end position="227"/>
    </location>
</feature>
<dbReference type="Proteomes" id="UP000009336">
    <property type="component" value="Unassembled WGS sequence"/>
</dbReference>
<dbReference type="Pfam" id="PF01569">
    <property type="entry name" value="PAP2"/>
    <property type="match status" value="1"/>
</dbReference>
<keyword evidence="4" id="KW-0812">Transmembrane</keyword>
<feature type="transmembrane region" description="Helical" evidence="4">
    <location>
        <begin position="75"/>
        <end position="96"/>
    </location>
</feature>
<evidence type="ECO:0000313" key="7">
    <source>
        <dbReference type="Proteomes" id="UP000009336"/>
    </source>
</evidence>
<evidence type="ECO:0000256" key="3">
    <source>
        <dbReference type="ARBA" id="ARBA00047594"/>
    </source>
</evidence>
<protein>
    <recommendedName>
        <fullName evidence="1">undecaprenyl-diphosphate phosphatase</fullName>
        <ecNumber evidence="1">3.6.1.27</ecNumber>
    </recommendedName>
    <alternativeName>
        <fullName evidence="2">Undecaprenyl pyrophosphate phosphatase</fullName>
    </alternativeName>
</protein>
<dbReference type="AlphaFoldDB" id="K8X233"/>
<keyword evidence="4" id="KW-1133">Transmembrane helix</keyword>
<dbReference type="GO" id="GO:0005886">
    <property type="term" value="C:plasma membrane"/>
    <property type="evidence" value="ECO:0007669"/>
    <property type="project" value="TreeGrafter"/>
</dbReference>
<dbReference type="eggNOG" id="COG0671">
    <property type="taxonomic scope" value="Bacteria"/>
</dbReference>
<reference evidence="6 7" key="1">
    <citation type="journal article" date="2012" name="BMC Genomics">
        <title>Comparative genomics of bacteria in the genus Providencia isolated from wild Drosophila melanogaster.</title>
        <authorList>
            <person name="Galac M.R."/>
            <person name="Lazzaro B.P."/>
        </authorList>
    </citation>
    <scope>NUCLEOTIDE SEQUENCE [LARGE SCALE GENOMIC DNA]</scope>
    <source>
        <strain evidence="6 7">DSM 19968</strain>
    </source>
</reference>
<dbReference type="RefSeq" id="WP_008911068.1">
    <property type="nucleotide sequence ID" value="NZ_KB233222.1"/>
</dbReference>
<dbReference type="PATRIC" id="fig|1141662.3.peg.1051"/>
<evidence type="ECO:0000256" key="4">
    <source>
        <dbReference type="SAM" id="Phobius"/>
    </source>
</evidence>
<dbReference type="EC" id="3.6.1.27" evidence="1"/>
<dbReference type="InterPro" id="IPR036938">
    <property type="entry name" value="PAP2/HPO_sf"/>
</dbReference>
<keyword evidence="4" id="KW-0472">Membrane</keyword>
<evidence type="ECO:0000256" key="1">
    <source>
        <dbReference type="ARBA" id="ARBA00012374"/>
    </source>
</evidence>
<evidence type="ECO:0000259" key="5">
    <source>
        <dbReference type="SMART" id="SM00014"/>
    </source>
</evidence>
<comment type="caution">
    <text evidence="6">The sequence shown here is derived from an EMBL/GenBank/DDBJ whole genome shotgun (WGS) entry which is preliminary data.</text>
</comment>
<keyword evidence="7" id="KW-1185">Reference proteome</keyword>
<dbReference type="GO" id="GO:0050380">
    <property type="term" value="F:undecaprenyl-diphosphatase activity"/>
    <property type="evidence" value="ECO:0007669"/>
    <property type="project" value="UniProtKB-EC"/>
</dbReference>
<feature type="transmembrane region" description="Helical" evidence="4">
    <location>
        <begin position="49"/>
        <end position="68"/>
    </location>
</feature>
<dbReference type="NCBIfam" id="NF007975">
    <property type="entry name" value="PRK10699.1"/>
    <property type="match status" value="1"/>
</dbReference>
<dbReference type="PANTHER" id="PTHR14969">
    <property type="entry name" value="SPHINGOSINE-1-PHOSPHATE PHOSPHOHYDROLASE"/>
    <property type="match status" value="1"/>
</dbReference>
<dbReference type="EMBL" id="AKKL01000014">
    <property type="protein sequence ID" value="EKT63737.1"/>
    <property type="molecule type" value="Genomic_DNA"/>
</dbReference>
<feature type="transmembrane region" description="Helical" evidence="4">
    <location>
        <begin position="7"/>
        <end position="29"/>
    </location>
</feature>
<evidence type="ECO:0000313" key="6">
    <source>
        <dbReference type="EMBL" id="EKT63737.1"/>
    </source>
</evidence>
<evidence type="ECO:0000256" key="2">
    <source>
        <dbReference type="ARBA" id="ARBA00032707"/>
    </source>
</evidence>
<sequence length="240" mass="27486">MNKTIYVILSCAILLMLPPVILLTTGWNWSPSQDVQSIKWLFWLTETAGLPYSIITSVILLGITLYVCRPETKIIVKWVVIIICCILVGQGLKGIIKNSVKEPRPYVVWLEKEYGIANLDFYDLNRKERVELIKNTVKHSDQIPPWQRKHWQAETGYSFPSGHVLFAAGWALLLIGLFWQRRQYALVVIMVIWSECIVFSRILLGMHWPVDVIVSITISAILAIAACRLLQNKVRITKQA</sequence>
<dbReference type="InterPro" id="IPR000326">
    <property type="entry name" value="PAP2/HPO"/>
</dbReference>
<dbReference type="SMART" id="SM00014">
    <property type="entry name" value="acidPPc"/>
    <property type="match status" value="1"/>
</dbReference>
<gene>
    <name evidence="6" type="ORF">OOA_05167</name>
</gene>